<dbReference type="SUPFAM" id="SSF48452">
    <property type="entry name" value="TPR-like"/>
    <property type="match status" value="1"/>
</dbReference>
<sequence length="583" mass="62609">MHAEEHGTRDCEVTETEARAEVERLLSDIRFHATERQRAILRYLAERHFGGHDDGVKAYSIAIDVLGRSSSFEPSLDPIVRIEVSRLRSAVANYYEAFRQPDCVSIDLPKGKYVVVFSKAAVDEPAESGEAVENGEQEAEQAYSATPVEMVMPAAGRAARPRKWITPLSAAAMFCVAVSAATAGWLYTRPVFTMRPAVSVSISAPDQQLEGEATLTRDMLITALTQFQTLTVTSEDDATGSVPPPLHVQPGRSYRIDMKYYGDNGDRSVWWQIVDSGSGDLLKAGLEKVDGDGKSPQAVSGELVAELSRRFATTRGVINSIEIRHNAIGALGNACILRAEFELDDGGPSDVAATSGCLERMVAKEPSNADAAATLSRVLIAKEEGVVPEETVARSLMLANRAVSLAPASDRAQIALMVAQFDAGRIQTAISAGNRALALNPNNPDATAKLAMVLFAAGYWQGAAGMAEASAKSVDVVPHDALLVLALDAYRRGNWSEASLLAEQVNCSDFVVRALRAASLGQLGSDAAAERLAQLRSRNPDFESNFRNLIADRRYQQTLVASMEEGLRKAGAHLSSEGLASAF</sequence>
<feature type="transmembrane region" description="Helical" evidence="1">
    <location>
        <begin position="164"/>
        <end position="187"/>
    </location>
</feature>
<dbReference type="InterPro" id="IPR011990">
    <property type="entry name" value="TPR-like_helical_dom_sf"/>
</dbReference>
<name>A0ABT7K242_9HYPH</name>
<protein>
    <recommendedName>
        <fullName evidence="4">Tetratricopeptide repeat protein</fullName>
    </recommendedName>
</protein>
<keyword evidence="1" id="KW-1133">Transmembrane helix</keyword>
<evidence type="ECO:0008006" key="4">
    <source>
        <dbReference type="Google" id="ProtNLM"/>
    </source>
</evidence>
<dbReference type="RefSeq" id="WP_285872083.1">
    <property type="nucleotide sequence ID" value="NZ_JARFYM010000032.1"/>
</dbReference>
<gene>
    <name evidence="2" type="ORF">PY649_27645</name>
</gene>
<evidence type="ECO:0000313" key="3">
    <source>
        <dbReference type="Proteomes" id="UP001172645"/>
    </source>
</evidence>
<keyword evidence="1" id="KW-0472">Membrane</keyword>
<dbReference type="Gene3D" id="1.25.40.10">
    <property type="entry name" value="Tetratricopeptide repeat domain"/>
    <property type="match status" value="1"/>
</dbReference>
<dbReference type="EMBL" id="JARFYM010000032">
    <property type="protein sequence ID" value="MDL2402674.1"/>
    <property type="molecule type" value="Genomic_DNA"/>
</dbReference>
<comment type="caution">
    <text evidence="2">The sequence shown here is derived from an EMBL/GenBank/DDBJ whole genome shotgun (WGS) entry which is preliminary data.</text>
</comment>
<dbReference type="Proteomes" id="UP001172645">
    <property type="component" value="Unassembled WGS sequence"/>
</dbReference>
<reference evidence="2" key="1">
    <citation type="submission" date="2023-06" db="EMBL/GenBank/DDBJ databases">
        <title>Phylogenetic Diversity of Rhizobium strains.</title>
        <authorList>
            <person name="Moura F.T."/>
            <person name="Helene L.C.F."/>
            <person name="Hungria M."/>
        </authorList>
    </citation>
    <scope>NUCLEOTIDE SEQUENCE</scope>
    <source>
        <strain evidence="2">CCGE526</strain>
    </source>
</reference>
<keyword evidence="1" id="KW-0812">Transmembrane</keyword>
<accession>A0ABT7K242</accession>
<evidence type="ECO:0000313" key="2">
    <source>
        <dbReference type="EMBL" id="MDL2402674.1"/>
    </source>
</evidence>
<proteinExistence type="predicted"/>
<keyword evidence="3" id="KW-1185">Reference proteome</keyword>
<evidence type="ECO:0000256" key="1">
    <source>
        <dbReference type="SAM" id="Phobius"/>
    </source>
</evidence>
<organism evidence="2 3">
    <name type="scientific">Rhizobium mayense</name>
    <dbReference type="NCBI Taxonomy" id="1312184"/>
    <lineage>
        <taxon>Bacteria</taxon>
        <taxon>Pseudomonadati</taxon>
        <taxon>Pseudomonadota</taxon>
        <taxon>Alphaproteobacteria</taxon>
        <taxon>Hyphomicrobiales</taxon>
        <taxon>Rhizobiaceae</taxon>
        <taxon>Rhizobium/Agrobacterium group</taxon>
        <taxon>Rhizobium</taxon>
    </lineage>
</organism>